<organism evidence="2 3">
    <name type="scientific">Thalassoglobus neptunius</name>
    <dbReference type="NCBI Taxonomy" id="1938619"/>
    <lineage>
        <taxon>Bacteria</taxon>
        <taxon>Pseudomonadati</taxon>
        <taxon>Planctomycetota</taxon>
        <taxon>Planctomycetia</taxon>
        <taxon>Planctomycetales</taxon>
        <taxon>Planctomycetaceae</taxon>
        <taxon>Thalassoglobus</taxon>
    </lineage>
</organism>
<proteinExistence type="predicted"/>
<dbReference type="Gene3D" id="2.130.10.10">
    <property type="entry name" value="YVTN repeat-like/Quinoprotein amine dehydrogenase"/>
    <property type="match status" value="1"/>
</dbReference>
<dbReference type="InterPro" id="IPR011047">
    <property type="entry name" value="Quinoprotein_ADH-like_sf"/>
</dbReference>
<name>A0A5C5VQG2_9PLAN</name>
<dbReference type="SMART" id="SM00564">
    <property type="entry name" value="PQQ"/>
    <property type="match status" value="4"/>
</dbReference>
<dbReference type="Proteomes" id="UP000317243">
    <property type="component" value="Unassembled WGS sequence"/>
</dbReference>
<gene>
    <name evidence="2" type="ORF">KOR42_49570</name>
</gene>
<sequence length="513" mass="56078">MTLRVVIRPESSRLHSLAVCRSNGNHDYNCGVLNADSVKRQAKLLIDRCDVFQVRTGSSYSLVQNLEKFNMSILPSMIVLALAAPQQQQGVWPGFLGEGASQLQMESLPLSWSPSEGIAWQRQLPGYGQSSPVVWDGTVFVTSVSGADKNTLHVVAFDLESGDLSWESETASTFPEKASVYISRAAPTPVVDADGIYAYFESGDVVALTRSGEERWKRSLSDDYGRPKNKFGLSSSPVQTDDQVIILIDDEEAAYLISLSKETGETLWKTDRKPRTNWSSPAIVEIGGEPQVVCSSDGTVIGYDTKTGKELWTFDQVGGNRATTPQSPGEGQFFIGASAGRQGENATMARKSNGLLVVEKQGSDYVPKFQWTTPKATPSWASPVAHDGVAYWVNRSAVVFCVDVETGVDVFTERISESCWATPIGVGERVYFFGKSGTTSVLRSGREFEVLAENKLWTEENPPVNNVPVAEEETEERRSAQAMFSAPTLYGVAVANDSFILRTGSQLFCVRKP</sequence>
<feature type="domain" description="Pyrrolo-quinoline quinone repeat" evidence="1">
    <location>
        <begin position="117"/>
        <end position="226"/>
    </location>
</feature>
<feature type="domain" description="Pyrrolo-quinoline quinone repeat" evidence="1">
    <location>
        <begin position="234"/>
        <end position="410"/>
    </location>
</feature>
<comment type="caution">
    <text evidence="2">The sequence shown here is derived from an EMBL/GenBank/DDBJ whole genome shotgun (WGS) entry which is preliminary data.</text>
</comment>
<dbReference type="InterPro" id="IPR018391">
    <property type="entry name" value="PQQ_b-propeller_rpt"/>
</dbReference>
<dbReference type="EMBL" id="SIHI01000053">
    <property type="protein sequence ID" value="TWT40175.1"/>
    <property type="molecule type" value="Genomic_DNA"/>
</dbReference>
<evidence type="ECO:0000259" key="1">
    <source>
        <dbReference type="Pfam" id="PF13360"/>
    </source>
</evidence>
<reference evidence="2 3" key="1">
    <citation type="submission" date="2019-02" db="EMBL/GenBank/DDBJ databases">
        <title>Deep-cultivation of Planctomycetes and their phenomic and genomic characterization uncovers novel biology.</title>
        <authorList>
            <person name="Wiegand S."/>
            <person name="Jogler M."/>
            <person name="Boedeker C."/>
            <person name="Pinto D."/>
            <person name="Vollmers J."/>
            <person name="Rivas-Marin E."/>
            <person name="Kohn T."/>
            <person name="Peeters S.H."/>
            <person name="Heuer A."/>
            <person name="Rast P."/>
            <person name="Oberbeckmann S."/>
            <person name="Bunk B."/>
            <person name="Jeske O."/>
            <person name="Meyerdierks A."/>
            <person name="Storesund J.E."/>
            <person name="Kallscheuer N."/>
            <person name="Luecker S."/>
            <person name="Lage O.M."/>
            <person name="Pohl T."/>
            <person name="Merkel B.J."/>
            <person name="Hornburger P."/>
            <person name="Mueller R.-W."/>
            <person name="Bruemmer F."/>
            <person name="Labrenz M."/>
            <person name="Spormann A.M."/>
            <person name="Op Den Camp H."/>
            <person name="Overmann J."/>
            <person name="Amann R."/>
            <person name="Jetten M.S.M."/>
            <person name="Mascher T."/>
            <person name="Medema M.H."/>
            <person name="Devos D.P."/>
            <person name="Kaster A.-K."/>
            <person name="Ovreas L."/>
            <person name="Rohde M."/>
            <person name="Galperin M.Y."/>
            <person name="Jogler C."/>
        </authorList>
    </citation>
    <scope>NUCLEOTIDE SEQUENCE [LARGE SCALE GENOMIC DNA]</scope>
    <source>
        <strain evidence="2 3">KOR42</strain>
    </source>
</reference>
<evidence type="ECO:0000313" key="3">
    <source>
        <dbReference type="Proteomes" id="UP000317243"/>
    </source>
</evidence>
<dbReference type="InterPro" id="IPR002372">
    <property type="entry name" value="PQQ_rpt_dom"/>
</dbReference>
<dbReference type="Pfam" id="PF13360">
    <property type="entry name" value="PQQ_2"/>
    <property type="match status" value="2"/>
</dbReference>
<evidence type="ECO:0000313" key="2">
    <source>
        <dbReference type="EMBL" id="TWT40175.1"/>
    </source>
</evidence>
<dbReference type="AlphaFoldDB" id="A0A5C5VQG2"/>
<keyword evidence="3" id="KW-1185">Reference proteome</keyword>
<dbReference type="InterPro" id="IPR015943">
    <property type="entry name" value="WD40/YVTN_repeat-like_dom_sf"/>
</dbReference>
<accession>A0A5C5VQG2</accession>
<dbReference type="SUPFAM" id="SSF50998">
    <property type="entry name" value="Quinoprotein alcohol dehydrogenase-like"/>
    <property type="match status" value="1"/>
</dbReference>
<dbReference type="PANTHER" id="PTHR34512">
    <property type="entry name" value="CELL SURFACE PROTEIN"/>
    <property type="match status" value="1"/>
</dbReference>
<dbReference type="Gene3D" id="2.40.10.480">
    <property type="match status" value="1"/>
</dbReference>
<protein>
    <submittedName>
        <fullName evidence="2">Outer membrane biogenesis protein BamB</fullName>
    </submittedName>
</protein>
<dbReference type="PANTHER" id="PTHR34512:SF30">
    <property type="entry name" value="OUTER MEMBRANE PROTEIN ASSEMBLY FACTOR BAMB"/>
    <property type="match status" value="1"/>
</dbReference>